<proteinExistence type="predicted"/>
<reference evidence="1 2" key="1">
    <citation type="journal article" date="2016" name="Nat. Commun.">
        <title>Thousands of microbial genomes shed light on interconnected biogeochemical processes in an aquifer system.</title>
        <authorList>
            <person name="Anantharaman K."/>
            <person name="Brown C.T."/>
            <person name="Hug L.A."/>
            <person name="Sharon I."/>
            <person name="Castelle C.J."/>
            <person name="Probst A.J."/>
            <person name="Thomas B.C."/>
            <person name="Singh A."/>
            <person name="Wilkins M.J."/>
            <person name="Karaoz U."/>
            <person name="Brodie E.L."/>
            <person name="Williams K.H."/>
            <person name="Hubbard S.S."/>
            <person name="Banfield J.F."/>
        </authorList>
    </citation>
    <scope>NUCLEOTIDE SEQUENCE [LARGE SCALE GENOMIC DNA]</scope>
</reference>
<organism evidence="1 2">
    <name type="scientific">Candidatus Yanofskybacteria bacterium RIFCSPHIGHO2_02_FULL_43_22</name>
    <dbReference type="NCBI Taxonomy" id="1802681"/>
    <lineage>
        <taxon>Bacteria</taxon>
        <taxon>Candidatus Yanofskyibacteriota</taxon>
    </lineage>
</organism>
<protein>
    <submittedName>
        <fullName evidence="1">Uncharacterized protein</fullName>
    </submittedName>
</protein>
<sequence length="121" mass="14127">MLYWGEGDKNMKNGVVKLVNSEPEMIKISYLFLKKVGVPENKIYANLLLYPDLLDKPQKRFWSKSTGLPFEKFKKSTYIIGRHPTKRLSYGVCSIAVNSRELKEKIFKWLELCRQGLVNQL</sequence>
<evidence type="ECO:0000313" key="1">
    <source>
        <dbReference type="EMBL" id="OGN13998.1"/>
    </source>
</evidence>
<gene>
    <name evidence="1" type="ORF">A3J47_04375</name>
</gene>
<accession>A0A1F8FN97</accession>
<evidence type="ECO:0000313" key="2">
    <source>
        <dbReference type="Proteomes" id="UP000176581"/>
    </source>
</evidence>
<dbReference type="EMBL" id="MGJV01000029">
    <property type="protein sequence ID" value="OGN13998.1"/>
    <property type="molecule type" value="Genomic_DNA"/>
</dbReference>
<name>A0A1F8FN97_9BACT</name>
<comment type="caution">
    <text evidence="1">The sequence shown here is derived from an EMBL/GenBank/DDBJ whole genome shotgun (WGS) entry which is preliminary data.</text>
</comment>
<dbReference type="AlphaFoldDB" id="A0A1F8FN97"/>
<dbReference type="Proteomes" id="UP000176581">
    <property type="component" value="Unassembled WGS sequence"/>
</dbReference>